<proteinExistence type="predicted"/>
<organism evidence="3 4">
    <name type="scientific">Parapedobacter deserti</name>
    <dbReference type="NCBI Taxonomy" id="1912957"/>
    <lineage>
        <taxon>Bacteria</taxon>
        <taxon>Pseudomonadati</taxon>
        <taxon>Bacteroidota</taxon>
        <taxon>Sphingobacteriia</taxon>
        <taxon>Sphingobacteriales</taxon>
        <taxon>Sphingobacteriaceae</taxon>
        <taxon>Parapedobacter</taxon>
    </lineage>
</organism>
<dbReference type="Gene3D" id="3.40.50.2000">
    <property type="entry name" value="Glycogen Phosphorylase B"/>
    <property type="match status" value="2"/>
</dbReference>
<evidence type="ECO:0000259" key="1">
    <source>
        <dbReference type="Pfam" id="PF00534"/>
    </source>
</evidence>
<dbReference type="GO" id="GO:0016757">
    <property type="term" value="F:glycosyltransferase activity"/>
    <property type="evidence" value="ECO:0007669"/>
    <property type="project" value="UniProtKB-KW"/>
</dbReference>
<dbReference type="PANTHER" id="PTHR45947:SF3">
    <property type="entry name" value="SULFOQUINOVOSYL TRANSFERASE SQD2"/>
    <property type="match status" value="1"/>
</dbReference>
<gene>
    <name evidence="3" type="ORF">ACFOET_05685</name>
</gene>
<dbReference type="InterPro" id="IPR001296">
    <property type="entry name" value="Glyco_trans_1"/>
</dbReference>
<accession>A0ABV7JJQ3</accession>
<dbReference type="EC" id="2.4.-.-" evidence="3"/>
<keyword evidence="3" id="KW-0328">Glycosyltransferase</keyword>
<evidence type="ECO:0000313" key="3">
    <source>
        <dbReference type="EMBL" id="MFC3197095.1"/>
    </source>
</evidence>
<dbReference type="InterPro" id="IPR028098">
    <property type="entry name" value="Glyco_trans_4-like_N"/>
</dbReference>
<dbReference type="RefSeq" id="WP_379020459.1">
    <property type="nucleotide sequence ID" value="NZ_JBHRTA010000016.1"/>
</dbReference>
<dbReference type="EMBL" id="JBHRTA010000016">
    <property type="protein sequence ID" value="MFC3197095.1"/>
    <property type="molecule type" value="Genomic_DNA"/>
</dbReference>
<dbReference type="Proteomes" id="UP001595526">
    <property type="component" value="Unassembled WGS sequence"/>
</dbReference>
<keyword evidence="3" id="KW-0808">Transferase</keyword>
<keyword evidence="4" id="KW-1185">Reference proteome</keyword>
<feature type="domain" description="Glycosyltransferase subfamily 4-like N-terminal" evidence="2">
    <location>
        <begin position="2"/>
        <end position="142"/>
    </location>
</feature>
<protein>
    <submittedName>
        <fullName evidence="3">Glycosyltransferase</fullName>
        <ecNumber evidence="3">2.4.-.-</ecNumber>
    </submittedName>
</protein>
<dbReference type="Pfam" id="PF13477">
    <property type="entry name" value="Glyco_trans_4_2"/>
    <property type="match status" value="1"/>
</dbReference>
<evidence type="ECO:0000313" key="4">
    <source>
        <dbReference type="Proteomes" id="UP001595526"/>
    </source>
</evidence>
<name>A0ABV7JJQ3_9SPHI</name>
<dbReference type="Pfam" id="PF00534">
    <property type="entry name" value="Glycos_transf_1"/>
    <property type="match status" value="1"/>
</dbReference>
<dbReference type="PANTHER" id="PTHR45947">
    <property type="entry name" value="SULFOQUINOVOSYL TRANSFERASE SQD2"/>
    <property type="match status" value="1"/>
</dbReference>
<dbReference type="InterPro" id="IPR050194">
    <property type="entry name" value="Glycosyltransferase_grp1"/>
</dbReference>
<feature type="domain" description="Glycosyl transferase family 1" evidence="1">
    <location>
        <begin position="184"/>
        <end position="342"/>
    </location>
</feature>
<reference evidence="4" key="1">
    <citation type="journal article" date="2019" name="Int. J. Syst. Evol. Microbiol.">
        <title>The Global Catalogue of Microorganisms (GCM) 10K type strain sequencing project: providing services to taxonomists for standard genome sequencing and annotation.</title>
        <authorList>
            <consortium name="The Broad Institute Genomics Platform"/>
            <consortium name="The Broad Institute Genome Sequencing Center for Infectious Disease"/>
            <person name="Wu L."/>
            <person name="Ma J."/>
        </authorList>
    </citation>
    <scope>NUCLEOTIDE SEQUENCE [LARGE SCALE GENOMIC DNA]</scope>
    <source>
        <strain evidence="4">KCTC 52416</strain>
    </source>
</reference>
<dbReference type="SUPFAM" id="SSF53756">
    <property type="entry name" value="UDP-Glycosyltransferase/glycogen phosphorylase"/>
    <property type="match status" value="1"/>
</dbReference>
<comment type="caution">
    <text evidence="3">The sequence shown here is derived from an EMBL/GenBank/DDBJ whole genome shotgun (WGS) entry which is preliminary data.</text>
</comment>
<evidence type="ECO:0000259" key="2">
    <source>
        <dbReference type="Pfam" id="PF13477"/>
    </source>
</evidence>
<sequence length="366" mass="40978">MKVLIIADGNSSHTIKWIVALSKQQVDVSLWSLSPANHNVYKELGITHKHAGISQSRTNIFDKIKYITALSSLKSCLNEIKPHLLHAHYASSYGLLGTLAGFKPFIVSVWGADVYDFPKKNSVFKSILIYNLKAADKILSTSHVMATETRKYTDKDITVTPFGVDLELFDPTKYVRDGDKHVFTIGTIKSLEDKYGINYLIQAFAIFKQRQVGNDVRLLIVGKGSKESALKNLAKELEVDTYCDFINAVPQHRVPYYYSNIDVGIFPSILDSESFGVAAVEASAMCKPTIVSSVGGLNEVVVDGITGIKVKPKNVKDLAKAIEYLYLNAEIREKMGRAGRNRVRELYHWPDNVQQMIKIYEQTIIQ</sequence>